<comment type="caution">
    <text evidence="1">The sequence shown here is derived from an EMBL/GenBank/DDBJ whole genome shotgun (WGS) entry which is preliminary data.</text>
</comment>
<dbReference type="InterPro" id="IPR012337">
    <property type="entry name" value="RNaseH-like_sf"/>
</dbReference>
<organism evidence="1 2">
    <name type="scientific">Streblomastix strix</name>
    <dbReference type="NCBI Taxonomy" id="222440"/>
    <lineage>
        <taxon>Eukaryota</taxon>
        <taxon>Metamonada</taxon>
        <taxon>Preaxostyla</taxon>
        <taxon>Oxymonadida</taxon>
        <taxon>Streblomastigidae</taxon>
        <taxon>Streblomastix</taxon>
    </lineage>
</organism>
<dbReference type="SUPFAM" id="SSF53098">
    <property type="entry name" value="Ribonuclease H-like"/>
    <property type="match status" value="1"/>
</dbReference>
<evidence type="ECO:0000313" key="2">
    <source>
        <dbReference type="Proteomes" id="UP000324800"/>
    </source>
</evidence>
<accession>A0A5J4V5G3</accession>
<sequence>MNKGMKLQKDNPLKDPEELIIIKNRQDLSEKLDQLSQFCEAEFFKQDEINKERFVCVAFDGGKGGNFKILATVIHEMGKLPFVLNLTLGISSQEGYAKNAASIFERLKEHNITVVSYVTDGLPYQVAALRPPNPQQDTAEQNQIKEISQNEELENYVKYIQQEFEQKEFDMKKDNNSSESEDRTLAFHSVCWAHLVQLAFQHAAKSNEILSQMLDTVSLIVTFLRKMPYQWKQINGICPRGVQTRWLCACIQLKWMIARLSQIEAALQQANNPEIKVLRTDFFKPLHSILSPLLDLVTAVEGNKTSLSEIFPMLVLTFEKLKNVQLSFPKNSEYYQISSTISQHLFKLSLDSDNGAMAALAFSFTPPGQ</sequence>
<dbReference type="AlphaFoldDB" id="A0A5J4V5G3"/>
<proteinExistence type="predicted"/>
<gene>
    <name evidence="1" type="ORF">EZS28_026645</name>
</gene>
<name>A0A5J4V5G3_9EUKA</name>
<protein>
    <submittedName>
        <fullName evidence="1">Uncharacterized protein</fullName>
    </submittedName>
</protein>
<feature type="non-terminal residue" evidence="1">
    <location>
        <position position="369"/>
    </location>
</feature>
<dbReference type="Proteomes" id="UP000324800">
    <property type="component" value="Unassembled WGS sequence"/>
</dbReference>
<dbReference type="EMBL" id="SNRW01009554">
    <property type="protein sequence ID" value="KAA6377827.1"/>
    <property type="molecule type" value="Genomic_DNA"/>
</dbReference>
<evidence type="ECO:0000313" key="1">
    <source>
        <dbReference type="EMBL" id="KAA6377827.1"/>
    </source>
</evidence>
<reference evidence="1 2" key="1">
    <citation type="submission" date="2019-03" db="EMBL/GenBank/DDBJ databases">
        <title>Single cell metagenomics reveals metabolic interactions within the superorganism composed of flagellate Streblomastix strix and complex community of Bacteroidetes bacteria on its surface.</title>
        <authorList>
            <person name="Treitli S.C."/>
            <person name="Kolisko M."/>
            <person name="Husnik F."/>
            <person name="Keeling P."/>
            <person name="Hampl V."/>
        </authorList>
    </citation>
    <scope>NUCLEOTIDE SEQUENCE [LARGE SCALE GENOMIC DNA]</scope>
    <source>
        <strain evidence="1">ST1C</strain>
    </source>
</reference>